<keyword evidence="2" id="KW-0813">Transport</keyword>
<dbReference type="InterPro" id="IPR020846">
    <property type="entry name" value="MFS_dom"/>
</dbReference>
<keyword evidence="4 8" id="KW-0812">Transmembrane</keyword>
<dbReference type="NCBIfam" id="TIGR00711">
    <property type="entry name" value="efflux_EmrB"/>
    <property type="match status" value="1"/>
</dbReference>
<dbReference type="PROSITE" id="PS50850">
    <property type="entry name" value="MFS"/>
    <property type="match status" value="1"/>
</dbReference>
<dbReference type="GO" id="GO:0022857">
    <property type="term" value="F:transmembrane transporter activity"/>
    <property type="evidence" value="ECO:0007669"/>
    <property type="project" value="InterPro"/>
</dbReference>
<dbReference type="Pfam" id="PF07690">
    <property type="entry name" value="MFS_1"/>
    <property type="match status" value="1"/>
</dbReference>
<evidence type="ECO:0000256" key="6">
    <source>
        <dbReference type="ARBA" id="ARBA00023136"/>
    </source>
</evidence>
<feature type="transmembrane region" description="Helical" evidence="8">
    <location>
        <begin position="267"/>
        <end position="284"/>
    </location>
</feature>
<feature type="transmembrane region" description="Helical" evidence="8">
    <location>
        <begin position="153"/>
        <end position="177"/>
    </location>
</feature>
<feature type="region of interest" description="Disordered" evidence="7">
    <location>
        <begin position="554"/>
        <end position="579"/>
    </location>
</feature>
<evidence type="ECO:0000313" key="11">
    <source>
        <dbReference type="Proteomes" id="UP000076447"/>
    </source>
</evidence>
<feature type="transmembrane region" description="Helical" evidence="8">
    <location>
        <begin position="121"/>
        <end position="141"/>
    </location>
</feature>
<evidence type="ECO:0000256" key="1">
    <source>
        <dbReference type="ARBA" id="ARBA00004651"/>
    </source>
</evidence>
<evidence type="ECO:0000259" key="9">
    <source>
        <dbReference type="PROSITE" id="PS50850"/>
    </source>
</evidence>
<dbReference type="AlphaFoldDB" id="A0A163QI09"/>
<reference evidence="10 11" key="1">
    <citation type="submission" date="2016-01" db="EMBL/GenBank/DDBJ databases">
        <title>Genome sequence of Oerskovia enterophila VJag, an agar and cellulose degrading bacterium.</title>
        <authorList>
            <person name="Poehlein A."/>
            <person name="Jag V."/>
            <person name="Bengelsdorf F."/>
            <person name="Duerre P."/>
            <person name="Daniel R."/>
        </authorList>
    </citation>
    <scope>NUCLEOTIDE SEQUENCE [LARGE SCALE GENOMIC DNA]</scope>
    <source>
        <strain evidence="10 11">VJag</strain>
    </source>
</reference>
<feature type="transmembrane region" description="Helical" evidence="8">
    <location>
        <begin position="32"/>
        <end position="57"/>
    </location>
</feature>
<dbReference type="PATRIC" id="fig|43678.3.peg.3156"/>
<dbReference type="PRINTS" id="PR01036">
    <property type="entry name" value="TCRTETB"/>
</dbReference>
<dbReference type="Gene3D" id="1.20.1250.20">
    <property type="entry name" value="MFS general substrate transporter like domains"/>
    <property type="match status" value="1"/>
</dbReference>
<feature type="transmembrane region" description="Helical" evidence="8">
    <location>
        <begin position="69"/>
        <end position="85"/>
    </location>
</feature>
<evidence type="ECO:0000256" key="3">
    <source>
        <dbReference type="ARBA" id="ARBA00022475"/>
    </source>
</evidence>
<feature type="transmembrane region" description="Helical" evidence="8">
    <location>
        <begin position="445"/>
        <end position="466"/>
    </location>
</feature>
<gene>
    <name evidence="10" type="primary">stp_10</name>
    <name evidence="10" type="ORF">OJAG_30120</name>
</gene>
<name>A0A163QI09_9CELL</name>
<evidence type="ECO:0000256" key="7">
    <source>
        <dbReference type="SAM" id="MobiDB-lite"/>
    </source>
</evidence>
<accession>A0A163QI09</accession>
<feature type="transmembrane region" description="Helical" evidence="8">
    <location>
        <begin position="183"/>
        <end position="205"/>
    </location>
</feature>
<dbReference type="CDD" id="cd17321">
    <property type="entry name" value="MFS_MMR_MDR_like"/>
    <property type="match status" value="1"/>
</dbReference>
<dbReference type="STRING" id="43678.OJAG_30120"/>
<feature type="transmembrane region" description="Helical" evidence="8">
    <location>
        <begin position="97"/>
        <end position="115"/>
    </location>
</feature>
<protein>
    <submittedName>
        <fullName evidence="10">Multidrug resistance protein Stp</fullName>
    </submittedName>
</protein>
<dbReference type="InterPro" id="IPR036259">
    <property type="entry name" value="MFS_trans_sf"/>
</dbReference>
<keyword evidence="5 8" id="KW-1133">Transmembrane helix</keyword>
<feature type="transmembrane region" description="Helical" evidence="8">
    <location>
        <begin position="312"/>
        <end position="332"/>
    </location>
</feature>
<feature type="transmembrane region" description="Helical" evidence="8">
    <location>
        <begin position="338"/>
        <end position="361"/>
    </location>
</feature>
<feature type="region of interest" description="Disordered" evidence="7">
    <location>
        <begin position="1"/>
        <end position="22"/>
    </location>
</feature>
<feature type="compositionally biased region" description="Low complexity" evidence="7">
    <location>
        <begin position="8"/>
        <end position="22"/>
    </location>
</feature>
<comment type="caution">
    <text evidence="10">The sequence shown here is derived from an EMBL/GenBank/DDBJ whole genome shotgun (WGS) entry which is preliminary data.</text>
</comment>
<keyword evidence="6 8" id="KW-0472">Membrane</keyword>
<feature type="transmembrane region" description="Helical" evidence="8">
    <location>
        <begin position="217"/>
        <end position="237"/>
    </location>
</feature>
<dbReference type="PANTHER" id="PTHR42718">
    <property type="entry name" value="MAJOR FACILITATOR SUPERFAMILY MULTIDRUG TRANSPORTER MFSC"/>
    <property type="match status" value="1"/>
</dbReference>
<dbReference type="Proteomes" id="UP000076447">
    <property type="component" value="Unassembled WGS sequence"/>
</dbReference>
<evidence type="ECO:0000256" key="5">
    <source>
        <dbReference type="ARBA" id="ARBA00022989"/>
    </source>
</evidence>
<feature type="transmembrane region" description="Helical" evidence="8">
    <location>
        <begin position="529"/>
        <end position="550"/>
    </location>
</feature>
<dbReference type="Gene3D" id="1.20.1720.10">
    <property type="entry name" value="Multidrug resistance protein D"/>
    <property type="match status" value="1"/>
</dbReference>
<feature type="transmembrane region" description="Helical" evidence="8">
    <location>
        <begin position="373"/>
        <end position="393"/>
    </location>
</feature>
<evidence type="ECO:0000313" key="10">
    <source>
        <dbReference type="EMBL" id="KZM34183.1"/>
    </source>
</evidence>
<keyword evidence="3" id="KW-1003">Cell membrane</keyword>
<feature type="transmembrane region" description="Helical" evidence="8">
    <location>
        <begin position="399"/>
        <end position="425"/>
    </location>
</feature>
<proteinExistence type="predicted"/>
<dbReference type="InterPro" id="IPR011701">
    <property type="entry name" value="MFS"/>
</dbReference>
<dbReference type="SUPFAM" id="SSF103473">
    <property type="entry name" value="MFS general substrate transporter"/>
    <property type="match status" value="1"/>
</dbReference>
<evidence type="ECO:0000256" key="2">
    <source>
        <dbReference type="ARBA" id="ARBA00022448"/>
    </source>
</evidence>
<dbReference type="InterPro" id="IPR004638">
    <property type="entry name" value="EmrB-like"/>
</dbReference>
<feature type="domain" description="Major facilitator superfamily (MFS) profile" evidence="9">
    <location>
        <begin position="31"/>
        <end position="553"/>
    </location>
</feature>
<dbReference type="GO" id="GO:0005886">
    <property type="term" value="C:plasma membrane"/>
    <property type="evidence" value="ECO:0007669"/>
    <property type="project" value="UniProtKB-SubCell"/>
</dbReference>
<sequence length="579" mass="59114">MSAQSDESGTAPAGPGGSSTTAAKRDHRWAGLFVLATALSMIVLDGTIVGVALPTIIEDLHLDLNDAQWVNASYSVVFAALLLTAGRLGDRLGRRNLLLVGVVVFLGGSILASQADDAGTLIVARLIQGVGGAFVLPATLSTVNATFRGKDRAVAFGIWGAVISGMAAVGPLLGGWLTTSFTWPWIFLVNIPIGIAVIIGAILVVPETRAHITVPGLDVVGLLTSALGFGAVVFALIEGQSLGWWTPKAELKLFGAVWGTDAPVSPVPVIGAIGVLFLVLFAFWERHRARIARSALLDLTLFRVATFRWGNLTAMLVAIGEFGLIFVLPLYLVNILGLTSLGAGVVLATMAAGAFVSGAMARHLAAAIGSPRTIVLGLVLEVVGVLAVALVVTPTVSSWLIAALLVIYGLGLGLASAQLTGTTLVDVPEEESGQASATQSTARQLGSALGTAFIGAALAIGLSTAVPPALEKVDGVPPAVATQVADATQQSAGGTIPQLRAEGTTSQFGEKTPEVVDALSDGFSDGTRISLYVAGGFLLLGLLCSLRVVAASRREGVDQGGPRPGTSAAPAPEPDATAR</sequence>
<dbReference type="EMBL" id="LRIE01000081">
    <property type="protein sequence ID" value="KZM34183.1"/>
    <property type="molecule type" value="Genomic_DNA"/>
</dbReference>
<dbReference type="OrthoDB" id="9781469at2"/>
<comment type="subcellular location">
    <subcellularLocation>
        <location evidence="1">Cell membrane</location>
        <topology evidence="1">Multi-pass membrane protein</topology>
    </subcellularLocation>
</comment>
<dbReference type="PANTHER" id="PTHR42718:SF46">
    <property type="entry name" value="BLR6921 PROTEIN"/>
    <property type="match status" value="1"/>
</dbReference>
<dbReference type="RefSeq" id="WP_082849112.1">
    <property type="nucleotide sequence ID" value="NZ_LRIE01000081.1"/>
</dbReference>
<evidence type="ECO:0000256" key="8">
    <source>
        <dbReference type="SAM" id="Phobius"/>
    </source>
</evidence>
<organism evidence="10 11">
    <name type="scientific">Oerskovia enterophila</name>
    <dbReference type="NCBI Taxonomy" id="43678"/>
    <lineage>
        <taxon>Bacteria</taxon>
        <taxon>Bacillati</taxon>
        <taxon>Actinomycetota</taxon>
        <taxon>Actinomycetes</taxon>
        <taxon>Micrococcales</taxon>
        <taxon>Cellulomonadaceae</taxon>
        <taxon>Oerskovia</taxon>
    </lineage>
</organism>
<evidence type="ECO:0000256" key="4">
    <source>
        <dbReference type="ARBA" id="ARBA00022692"/>
    </source>
</evidence>